<dbReference type="Pfam" id="PF08692">
    <property type="entry name" value="Pet20"/>
    <property type="match status" value="1"/>
</dbReference>
<dbReference type="InParanoid" id="H2AZ91"/>
<dbReference type="STRING" id="1071382.H2AZ91"/>
<dbReference type="HOGENOM" id="CLU_074423_0_0_1"/>
<dbReference type="FunCoup" id="H2AZ91">
    <property type="interactions" value="41"/>
</dbReference>
<sequence length="220" mass="25727">MMMPITFPLKSRLSTNTAQGQMFVRFQSSFAFFNYTNIFSKNQLKHSKRKAKRLSSTITTSSKYHELARMPCGVEESGFGPVRRRYKYSALPRVPSTSNMDRKQLNTELLFSAYRPLSMDLKSDSSTMYEFLMAPDQSTTSSPWGRPFSRLHDHRAWRNVPSHTVRKLKPFVPPSEIDFTNNADDVMELSELRRRLELILDSKRKAKKRRTPRLHKKEKI</sequence>
<evidence type="ECO:0000256" key="1">
    <source>
        <dbReference type="ARBA" id="ARBA00004173"/>
    </source>
</evidence>
<dbReference type="GO" id="GO:0005739">
    <property type="term" value="C:mitochondrion"/>
    <property type="evidence" value="ECO:0007669"/>
    <property type="project" value="UniProtKB-SubCell"/>
</dbReference>
<dbReference type="Proteomes" id="UP000005220">
    <property type="component" value="Chromosome 8"/>
</dbReference>
<protein>
    <submittedName>
        <fullName evidence="3">Uncharacterized protein</fullName>
    </submittedName>
</protein>
<keyword evidence="4" id="KW-1185">Reference proteome</keyword>
<comment type="subcellular location">
    <subcellularLocation>
        <location evidence="1">Mitochondrion</location>
    </subcellularLocation>
</comment>
<name>H2AZ91_KAZAF</name>
<proteinExistence type="predicted"/>
<accession>H2AZ91</accession>
<dbReference type="KEGG" id="kaf:KAFR_0H02380"/>
<gene>
    <name evidence="3" type="primary">KAFR0H02380</name>
    <name evidence="3" type="ORF">KAFR_0H02380</name>
</gene>
<keyword evidence="2" id="KW-0496">Mitochondrion</keyword>
<dbReference type="RefSeq" id="XP_003958782.1">
    <property type="nucleotide sequence ID" value="XM_003958733.1"/>
</dbReference>
<evidence type="ECO:0000256" key="2">
    <source>
        <dbReference type="ARBA" id="ARBA00023128"/>
    </source>
</evidence>
<evidence type="ECO:0000313" key="4">
    <source>
        <dbReference type="Proteomes" id="UP000005220"/>
    </source>
</evidence>
<dbReference type="eggNOG" id="ENOG502S1JN">
    <property type="taxonomic scope" value="Eukaryota"/>
</dbReference>
<evidence type="ECO:0000313" key="3">
    <source>
        <dbReference type="EMBL" id="CCF59647.1"/>
    </source>
</evidence>
<dbReference type="OrthoDB" id="4056195at2759"/>
<dbReference type="AlphaFoldDB" id="H2AZ91"/>
<dbReference type="GeneID" id="13887643"/>
<dbReference type="EMBL" id="HE650828">
    <property type="protein sequence ID" value="CCF59647.1"/>
    <property type="molecule type" value="Genomic_DNA"/>
</dbReference>
<organism evidence="3 4">
    <name type="scientific">Kazachstania africana (strain ATCC 22294 / BCRC 22015 / CBS 2517 / CECT 1963 / NBRC 1671 / NRRL Y-8276)</name>
    <name type="common">Yeast</name>
    <name type="synonym">Kluyveromyces africanus</name>
    <dbReference type="NCBI Taxonomy" id="1071382"/>
    <lineage>
        <taxon>Eukaryota</taxon>
        <taxon>Fungi</taxon>
        <taxon>Dikarya</taxon>
        <taxon>Ascomycota</taxon>
        <taxon>Saccharomycotina</taxon>
        <taxon>Saccharomycetes</taxon>
        <taxon>Saccharomycetales</taxon>
        <taxon>Saccharomycetaceae</taxon>
        <taxon>Kazachstania</taxon>
    </lineage>
</organism>
<dbReference type="InterPro" id="IPR014804">
    <property type="entry name" value="Pet20-like"/>
</dbReference>
<reference evidence="3 4" key="1">
    <citation type="journal article" date="2011" name="Proc. Natl. Acad. Sci. U.S.A.">
        <title>Evolutionary erosion of yeast sex chromosomes by mating-type switching accidents.</title>
        <authorList>
            <person name="Gordon J.L."/>
            <person name="Armisen D."/>
            <person name="Proux-Wera E."/>
            <person name="Oheigeartaigh S.S."/>
            <person name="Byrne K.P."/>
            <person name="Wolfe K.H."/>
        </authorList>
    </citation>
    <scope>NUCLEOTIDE SEQUENCE [LARGE SCALE GENOMIC DNA]</scope>
    <source>
        <strain evidence="4">ATCC 22294 / BCRC 22015 / CBS 2517 / CECT 1963 / NBRC 1671 / NRRL Y-8276</strain>
    </source>
</reference>